<comment type="caution">
    <text evidence="1">The sequence shown here is derived from an EMBL/GenBank/DDBJ whole genome shotgun (WGS) entry which is preliminary data.</text>
</comment>
<proteinExistence type="predicted"/>
<dbReference type="EMBL" id="BLLF01000747">
    <property type="protein sequence ID" value="GFH14608.1"/>
    <property type="molecule type" value="Genomic_DNA"/>
</dbReference>
<protein>
    <recommendedName>
        <fullName evidence="3">Chlorophyllase</fullName>
    </recommendedName>
</protein>
<keyword evidence="2" id="KW-1185">Reference proteome</keyword>
<evidence type="ECO:0000313" key="1">
    <source>
        <dbReference type="EMBL" id="GFH14608.1"/>
    </source>
</evidence>
<dbReference type="Gene3D" id="3.40.50.1820">
    <property type="entry name" value="alpha/beta hydrolase"/>
    <property type="match status" value="1"/>
</dbReference>
<name>A0A699Z5I3_HAELA</name>
<reference evidence="1 2" key="1">
    <citation type="submission" date="2020-02" db="EMBL/GenBank/DDBJ databases">
        <title>Draft genome sequence of Haematococcus lacustris strain NIES-144.</title>
        <authorList>
            <person name="Morimoto D."/>
            <person name="Nakagawa S."/>
            <person name="Yoshida T."/>
            <person name="Sawayama S."/>
        </authorList>
    </citation>
    <scope>NUCLEOTIDE SEQUENCE [LARGE SCALE GENOMIC DNA]</scope>
    <source>
        <strain evidence="1 2">NIES-144</strain>
    </source>
</reference>
<evidence type="ECO:0008006" key="3">
    <source>
        <dbReference type="Google" id="ProtNLM"/>
    </source>
</evidence>
<feature type="non-terminal residue" evidence="1">
    <location>
        <position position="1"/>
    </location>
</feature>
<dbReference type="InterPro" id="IPR029058">
    <property type="entry name" value="AB_hydrolase_fold"/>
</dbReference>
<dbReference type="SUPFAM" id="SSF53474">
    <property type="entry name" value="alpha/beta-Hydrolases"/>
    <property type="match status" value="1"/>
</dbReference>
<accession>A0A699Z5I3</accession>
<sequence>MALQGFNVEAAQYSDILKLLAAKGYLVIASDYFRPLPPFLPPNLFPPKKGCRSGEYLQTSVALLATLLRNISSDPQLKDIASNGIVLFGHSNGGAASAAALDGQCDSPAAKSGNTSNIVQRFCQGYVPTFAPGAGVLAATQKPQKPGSFKIFEGQRGSRVLGAVLFEGHLSGGPTSTNNNYSSIQPLGVNLPKGTFLTYLAG</sequence>
<feature type="non-terminal residue" evidence="1">
    <location>
        <position position="202"/>
    </location>
</feature>
<gene>
    <name evidence="1" type="ORF">HaLaN_10698</name>
</gene>
<evidence type="ECO:0000313" key="2">
    <source>
        <dbReference type="Proteomes" id="UP000485058"/>
    </source>
</evidence>
<organism evidence="1 2">
    <name type="scientific">Haematococcus lacustris</name>
    <name type="common">Green alga</name>
    <name type="synonym">Haematococcus pluvialis</name>
    <dbReference type="NCBI Taxonomy" id="44745"/>
    <lineage>
        <taxon>Eukaryota</taxon>
        <taxon>Viridiplantae</taxon>
        <taxon>Chlorophyta</taxon>
        <taxon>core chlorophytes</taxon>
        <taxon>Chlorophyceae</taxon>
        <taxon>CS clade</taxon>
        <taxon>Chlamydomonadales</taxon>
        <taxon>Haematococcaceae</taxon>
        <taxon>Haematococcus</taxon>
    </lineage>
</organism>
<dbReference type="AlphaFoldDB" id="A0A699Z5I3"/>
<dbReference type="Proteomes" id="UP000485058">
    <property type="component" value="Unassembled WGS sequence"/>
</dbReference>